<evidence type="ECO:0000256" key="1">
    <source>
        <dbReference type="ARBA" id="ARBA00004123"/>
    </source>
</evidence>
<keyword evidence="10" id="KW-1185">Reference proteome</keyword>
<keyword evidence="4" id="KW-0804">Transcription</keyword>
<dbReference type="GO" id="GO:0003700">
    <property type="term" value="F:DNA-binding transcription factor activity"/>
    <property type="evidence" value="ECO:0007669"/>
    <property type="project" value="InterPro"/>
</dbReference>
<accession>A0AAQ3Q6C4</accession>
<gene>
    <name evidence="9" type="ORF">Cni_G06410</name>
</gene>
<evidence type="ECO:0000256" key="3">
    <source>
        <dbReference type="ARBA" id="ARBA00023125"/>
    </source>
</evidence>
<dbReference type="GO" id="GO:2000032">
    <property type="term" value="P:regulation of secondary shoot formation"/>
    <property type="evidence" value="ECO:0007669"/>
    <property type="project" value="TreeGrafter"/>
</dbReference>
<evidence type="ECO:0000256" key="5">
    <source>
        <dbReference type="ARBA" id="ARBA00023242"/>
    </source>
</evidence>
<dbReference type="GO" id="GO:0043565">
    <property type="term" value="F:sequence-specific DNA binding"/>
    <property type="evidence" value="ECO:0007669"/>
    <property type="project" value="TreeGrafter"/>
</dbReference>
<dbReference type="AlphaFoldDB" id="A0AAQ3Q6C4"/>
<feature type="compositionally biased region" description="Basic residues" evidence="6">
    <location>
        <begin position="80"/>
        <end position="94"/>
    </location>
</feature>
<feature type="region of interest" description="Disordered" evidence="6">
    <location>
        <begin position="58"/>
        <end position="94"/>
    </location>
</feature>
<dbReference type="InterPro" id="IPR017888">
    <property type="entry name" value="CYC/TB1_R_domain"/>
</dbReference>
<evidence type="ECO:0000313" key="10">
    <source>
        <dbReference type="Proteomes" id="UP001327560"/>
    </source>
</evidence>
<dbReference type="PANTHER" id="PTHR31072">
    <property type="entry name" value="TRANSCRIPTION FACTOR TCP4-RELATED"/>
    <property type="match status" value="1"/>
</dbReference>
<evidence type="ECO:0000256" key="6">
    <source>
        <dbReference type="SAM" id="MobiDB-lite"/>
    </source>
</evidence>
<evidence type="ECO:0000256" key="4">
    <source>
        <dbReference type="ARBA" id="ARBA00023163"/>
    </source>
</evidence>
<dbReference type="PANTHER" id="PTHR31072:SF226">
    <property type="entry name" value="TRANSCRIPTION FACTOR TCP18"/>
    <property type="match status" value="1"/>
</dbReference>
<evidence type="ECO:0000313" key="9">
    <source>
        <dbReference type="EMBL" id="WOK97702.1"/>
    </source>
</evidence>
<proteinExistence type="predicted"/>
<dbReference type="PROSITE" id="PS51370">
    <property type="entry name" value="R"/>
    <property type="match status" value="1"/>
</dbReference>
<name>A0AAQ3Q6C4_9LILI</name>
<feature type="compositionally biased region" description="Low complexity" evidence="6">
    <location>
        <begin position="149"/>
        <end position="159"/>
    </location>
</feature>
<dbReference type="EMBL" id="CP136891">
    <property type="protein sequence ID" value="WOK97702.1"/>
    <property type="molecule type" value="Genomic_DNA"/>
</dbReference>
<comment type="subcellular location">
    <subcellularLocation>
        <location evidence="1">Nucleus</location>
    </subcellularLocation>
</comment>
<keyword evidence="2" id="KW-0805">Transcription regulation</keyword>
<feature type="compositionally biased region" description="Polar residues" evidence="6">
    <location>
        <begin position="160"/>
        <end position="173"/>
    </location>
</feature>
<feature type="region of interest" description="Disordered" evidence="6">
    <location>
        <begin position="149"/>
        <end position="173"/>
    </location>
</feature>
<dbReference type="Pfam" id="PF03634">
    <property type="entry name" value="TCP"/>
    <property type="match status" value="1"/>
</dbReference>
<evidence type="ECO:0000256" key="2">
    <source>
        <dbReference type="ARBA" id="ARBA00023015"/>
    </source>
</evidence>
<evidence type="ECO:0000259" key="7">
    <source>
        <dbReference type="PROSITE" id="PS51369"/>
    </source>
</evidence>
<feature type="domain" description="TCP" evidence="7">
    <location>
        <begin position="88"/>
        <end position="146"/>
    </location>
</feature>
<sequence>MHLFHEQEYISLEQLELNNAHHPLPNSNFFPSTPTIFFHDGFHDLLFTSDGITNAPPASTWPSLPPADATPMMKEGNKRSGSHKRSTRKGRHSKICTAAGPRDRRMRLSIDVARSFFHLQDMLGFDKASKTVQWLLTMSKAAIKEVASSLSPSKLCTSSNQSPKSESSTLVCEASSSEKMVTAAATATKLKKTKAKKEAIKPSRKPEFHSAQAREIRAKARERARERTREKQRMNSLSTTFDAIKDESSLQNLKSLLDLANEEEGNSCGPNQCLNMGSGGGYEYPIIGGQVLIPITGNGSVINNTSSGLFEEHWDMEALSLYSTRSSQTAAFNDYPN</sequence>
<keyword evidence="5" id="KW-0539">Nucleus</keyword>
<reference evidence="9 10" key="1">
    <citation type="submission" date="2023-10" db="EMBL/GenBank/DDBJ databases">
        <title>Chromosome-scale genome assembly provides insights into flower coloration mechanisms of Canna indica.</title>
        <authorList>
            <person name="Li C."/>
        </authorList>
    </citation>
    <scope>NUCLEOTIDE SEQUENCE [LARGE SCALE GENOMIC DNA]</scope>
    <source>
        <tissue evidence="9">Flower</tissue>
    </source>
</reference>
<organism evidence="9 10">
    <name type="scientific">Canna indica</name>
    <name type="common">Indian-shot</name>
    <dbReference type="NCBI Taxonomy" id="4628"/>
    <lineage>
        <taxon>Eukaryota</taxon>
        <taxon>Viridiplantae</taxon>
        <taxon>Streptophyta</taxon>
        <taxon>Embryophyta</taxon>
        <taxon>Tracheophyta</taxon>
        <taxon>Spermatophyta</taxon>
        <taxon>Magnoliopsida</taxon>
        <taxon>Liliopsida</taxon>
        <taxon>Zingiberales</taxon>
        <taxon>Cannaceae</taxon>
        <taxon>Canna</taxon>
    </lineage>
</organism>
<dbReference type="GO" id="GO:0005634">
    <property type="term" value="C:nucleus"/>
    <property type="evidence" value="ECO:0007669"/>
    <property type="project" value="UniProtKB-SubCell"/>
</dbReference>
<keyword evidence="3" id="KW-0238">DNA-binding</keyword>
<evidence type="ECO:0000259" key="8">
    <source>
        <dbReference type="PROSITE" id="PS51370"/>
    </source>
</evidence>
<dbReference type="PROSITE" id="PS51369">
    <property type="entry name" value="TCP"/>
    <property type="match status" value="1"/>
</dbReference>
<protein>
    <submittedName>
        <fullName evidence="9">Transcription factor DICHOTOMA-like</fullName>
    </submittedName>
</protein>
<dbReference type="InterPro" id="IPR005333">
    <property type="entry name" value="Transcription_factor_TCP"/>
</dbReference>
<feature type="domain" description="R" evidence="8">
    <location>
        <begin position="214"/>
        <end position="231"/>
    </location>
</feature>
<dbReference type="InterPro" id="IPR017887">
    <property type="entry name" value="TF_TCP_subgr"/>
</dbReference>
<feature type="compositionally biased region" description="Basic and acidic residues" evidence="6">
    <location>
        <begin position="196"/>
        <end position="214"/>
    </location>
</feature>
<dbReference type="Proteomes" id="UP001327560">
    <property type="component" value="Chromosome 2"/>
</dbReference>
<feature type="region of interest" description="Disordered" evidence="6">
    <location>
        <begin position="193"/>
        <end position="214"/>
    </location>
</feature>